<evidence type="ECO:0000259" key="2">
    <source>
        <dbReference type="Pfam" id="PF06812"/>
    </source>
</evidence>
<dbReference type="InterPro" id="IPR010657">
    <property type="entry name" value="ImpA_N"/>
</dbReference>
<dbReference type="PATRIC" id="fig|941280.3.peg.1846"/>
<accession>A0A192CAK4</accession>
<evidence type="ECO:0000313" key="4">
    <source>
        <dbReference type="EMBL" id="ANK03128.1"/>
    </source>
</evidence>
<feature type="region of interest" description="Disordered" evidence="1">
    <location>
        <begin position="176"/>
        <end position="229"/>
    </location>
</feature>
<dbReference type="Proteomes" id="UP000183316">
    <property type="component" value="Chromosome"/>
</dbReference>
<feature type="domain" description="ImpA N-terminal" evidence="2">
    <location>
        <begin position="25"/>
        <end position="112"/>
    </location>
</feature>
<proteinExistence type="predicted"/>
<evidence type="ECO:0000256" key="1">
    <source>
        <dbReference type="SAM" id="MobiDB-lite"/>
    </source>
</evidence>
<dbReference type="EMBL" id="CP015085">
    <property type="protein sequence ID" value="ANK03128.1"/>
    <property type="molecule type" value="Genomic_DNA"/>
</dbReference>
<dbReference type="RefSeq" id="WP_000157819.1">
    <property type="nucleotide sequence ID" value="NZ_CP015085.1"/>
</dbReference>
<organism evidence="4 5">
    <name type="scientific">Escherichia coli O25b:H4</name>
    <dbReference type="NCBI Taxonomy" id="941280"/>
    <lineage>
        <taxon>Bacteria</taxon>
        <taxon>Pseudomonadati</taxon>
        <taxon>Pseudomonadota</taxon>
        <taxon>Gammaproteobacteria</taxon>
        <taxon>Enterobacterales</taxon>
        <taxon>Enterobacteriaceae</taxon>
        <taxon>Escherichia</taxon>
    </lineage>
</organism>
<dbReference type="InterPro" id="IPR021069">
    <property type="entry name" value="ImpA_C"/>
</dbReference>
<dbReference type="PANTHER" id="PTHR37024">
    <property type="entry name" value="TYPE VI SECRETION SYSTEM DUF2094 AND IMPA-RELATED DOMAIN PROTEIN"/>
    <property type="match status" value="1"/>
</dbReference>
<reference evidence="4 5" key="1">
    <citation type="submission" date="2016-03" db="EMBL/GenBank/DDBJ databases">
        <title>Genome Sequence and Comparative Pathogenic Determinants of Uropathogenic Escherichia coli O25b:H4, a Clinical Isolate from Saudi Arabia.</title>
        <authorList>
            <person name="Alyamani E.A.J."/>
            <person name="Khiyami M.A."/>
            <person name="Booq R.Y."/>
            <person name="Bahwerth F.S."/>
            <person name="Vaisvil B."/>
            <person name="Schmitt D.P."/>
            <person name="Kapatral V."/>
        </authorList>
    </citation>
    <scope>NUCLEOTIDE SEQUENCE [LARGE SCALE GENOMIC DNA]</scope>
    <source>
        <strain evidence="4 5">O25b:H4</strain>
    </source>
</reference>
<sequence>MASNANFISQFVMGGDPCTYKESGELQAEMSKLTHPARPDVDWRQVEKLCLALFRQNGVELQTLVCYVLAITRRQGLAGMADGLGSLDILLQRWADFWPVQVHSRISLLSWVTEKMQQALRTLDIQYQDLPQIYRCVQHLSAIETTLQQCELWHMTKLDVLAGQFRNTALRLERLAPQGAETTITPPELPRREMNQPKKSEESPQPVFATRPAQQNDKDASPPVSSPEISRQRTWPIFMAGMVVMAGLGGTGLWGWSQLNQPDALIQRIQLSVMPLPQSLESGELAKLDVKDKALLAQDRTIAASQMQLEQLNKLPARWPLEQGYRQLRQLDALWPDNPQVRALNVQWRKQRELSALSAEALNGYAQAQSQLQRLSAQLDALDERKGRYLTGSELKTAVYGIRQSLKEPPLEELLRQLEEQKQTGEISPTLLTQIDTRLNQLLNRYVILLDTKVEQSQ</sequence>
<protein>
    <submittedName>
        <fullName evidence="4">Uncharacterized protein</fullName>
    </submittedName>
</protein>
<evidence type="ECO:0000313" key="5">
    <source>
        <dbReference type="Proteomes" id="UP000183316"/>
    </source>
</evidence>
<dbReference type="Pfam" id="PF12486">
    <property type="entry name" value="VasL"/>
    <property type="match status" value="1"/>
</dbReference>
<name>A0A192CAK4_ECO25</name>
<dbReference type="AlphaFoldDB" id="A0A192CAK4"/>
<feature type="domain" description="ImpA C-terminal" evidence="3">
    <location>
        <begin position="306"/>
        <end position="448"/>
    </location>
</feature>
<dbReference type="PANTHER" id="PTHR37024:SF5">
    <property type="entry name" value="IMPA N-TERMINAL DOMAIN-CONTAINING PROTEIN"/>
    <property type="match status" value="1"/>
</dbReference>
<feature type="compositionally biased region" description="Basic and acidic residues" evidence="1">
    <location>
        <begin position="189"/>
        <end position="202"/>
    </location>
</feature>
<dbReference type="Pfam" id="PF06812">
    <property type="entry name" value="ImpA_N"/>
    <property type="match status" value="1"/>
</dbReference>
<evidence type="ECO:0000259" key="3">
    <source>
        <dbReference type="Pfam" id="PF12486"/>
    </source>
</evidence>
<gene>
    <name evidence="4" type="ORF">WLH_01867</name>
</gene>